<evidence type="ECO:0000313" key="2">
    <source>
        <dbReference type="Proteomes" id="UP000323884"/>
    </source>
</evidence>
<organism evidence="1 2">
    <name type="scientific">Chryseobacterium panacisoli</name>
    <dbReference type="NCBI Taxonomy" id="1807141"/>
    <lineage>
        <taxon>Bacteria</taxon>
        <taxon>Pseudomonadati</taxon>
        <taxon>Bacteroidota</taxon>
        <taxon>Flavobacteriia</taxon>
        <taxon>Flavobacteriales</taxon>
        <taxon>Weeksellaceae</taxon>
        <taxon>Chryseobacterium group</taxon>
        <taxon>Chryseobacterium</taxon>
    </lineage>
</organism>
<dbReference type="Proteomes" id="UP000323884">
    <property type="component" value="Unassembled WGS sequence"/>
</dbReference>
<reference evidence="1 2" key="1">
    <citation type="submission" date="2019-08" db="EMBL/GenBank/DDBJ databases">
        <title>Draft genome sequence of Chryseobacterium sp. Gsoil 183.</title>
        <authorList>
            <person name="Im W.-T."/>
        </authorList>
    </citation>
    <scope>NUCLEOTIDE SEQUENCE [LARGE SCALE GENOMIC DNA]</scope>
    <source>
        <strain evidence="1 2">Gsoil 183</strain>
    </source>
</reference>
<evidence type="ECO:0008006" key="3">
    <source>
        <dbReference type="Google" id="ProtNLM"/>
    </source>
</evidence>
<proteinExistence type="predicted"/>
<dbReference type="OrthoDB" id="1490226at2"/>
<sequence>MKSQKKILNQYKAQILFVLLSLLLIISCGKQKTLFEFSTEKVDRDIVDDIKKIKVLPHPGLLYNDTKYEVWKTCSGEWGGTVYFKNKKSGKIYYAEATCPVSVNKINNKYYISNSLSHLFGSSDILEITDPEKMSQTTIIPLYHPGIITREYESHSSKGAKKLIDTAGAVIMSSFVYKQKLYSILLNYSNTKATISELRDNKFYTIKEMDKDFFSEHPLIIKESETYQKIYLQQPKPGIIEIKENKIKFISYTKSKK</sequence>
<evidence type="ECO:0000313" key="1">
    <source>
        <dbReference type="EMBL" id="TZF96259.1"/>
    </source>
</evidence>
<dbReference type="RefSeq" id="WP_149387747.1">
    <property type="nucleotide sequence ID" value="NZ_VTRU01000002.1"/>
</dbReference>
<name>A0A5D8ZMR4_9FLAO</name>
<gene>
    <name evidence="1" type="ORF">FW781_12585</name>
</gene>
<dbReference type="PROSITE" id="PS51257">
    <property type="entry name" value="PROKAR_LIPOPROTEIN"/>
    <property type="match status" value="1"/>
</dbReference>
<dbReference type="AlphaFoldDB" id="A0A5D8ZMR4"/>
<dbReference type="EMBL" id="VTRU01000002">
    <property type="protein sequence ID" value="TZF96259.1"/>
    <property type="molecule type" value="Genomic_DNA"/>
</dbReference>
<comment type="caution">
    <text evidence="1">The sequence shown here is derived from an EMBL/GenBank/DDBJ whole genome shotgun (WGS) entry which is preliminary data.</text>
</comment>
<accession>A0A5D8ZMR4</accession>
<keyword evidence="2" id="KW-1185">Reference proteome</keyword>
<protein>
    <recommendedName>
        <fullName evidence="3">Lipoprotein</fullName>
    </recommendedName>
</protein>